<protein>
    <submittedName>
        <fullName evidence="1">Uncharacterized protein</fullName>
    </submittedName>
</protein>
<accession>A0A830ZW15</accession>
<proteinExistence type="predicted"/>
<reference evidence="1 2" key="1">
    <citation type="submission" date="2012-11" db="EMBL/GenBank/DDBJ databases">
        <authorList>
            <person name="Linke B."/>
        </authorList>
    </citation>
    <scope>NUCLEOTIDE SEQUENCE [LARGE SCALE GENOMIC DNA]</scope>
    <source>
        <strain evidence="2">CFBP 1232</strain>
    </source>
</reference>
<evidence type="ECO:0000313" key="2">
    <source>
        <dbReference type="Proteomes" id="UP000013111"/>
    </source>
</evidence>
<reference evidence="1 2" key="2">
    <citation type="submission" date="2013-04" db="EMBL/GenBank/DDBJ databases">
        <title>Comparative genomics of 12 strains of Erwinia amylovora identifies a pan-genome with a large conserved core and provides insights into host specificity.</title>
        <authorList>
            <person name="Mann R.A."/>
            <person name="Smits T.H.M."/>
            <person name="Buehlmann A."/>
            <person name="Blom J."/>
            <person name="Goesmann A."/>
            <person name="Frey J.E."/>
            <person name="Plummer K.M."/>
            <person name="Beer S.V."/>
            <person name="Luck J."/>
            <person name="Duffy B."/>
            <person name="Rodoni B."/>
        </authorList>
    </citation>
    <scope>NUCLEOTIDE SEQUENCE [LARGE SCALE GENOMIC DNA]</scope>
    <source>
        <strain evidence="2">CFBP 1232</strain>
    </source>
</reference>
<dbReference type="AlphaFoldDB" id="A0A830ZW15"/>
<dbReference type="EMBL" id="CAPB01000039">
    <property type="protein sequence ID" value="CCO95246.1"/>
    <property type="molecule type" value="Genomic_DNA"/>
</dbReference>
<name>A0A830ZW15_ERWAM</name>
<organism evidence="1 2">
    <name type="scientific">Erwinia amylovora NBRC 12687 = CFBP 1232</name>
    <dbReference type="NCBI Taxonomy" id="1219359"/>
    <lineage>
        <taxon>Bacteria</taxon>
        <taxon>Pseudomonadati</taxon>
        <taxon>Pseudomonadota</taxon>
        <taxon>Gammaproteobacteria</taxon>
        <taxon>Enterobacterales</taxon>
        <taxon>Erwiniaceae</taxon>
        <taxon>Erwinia</taxon>
    </lineage>
</organism>
<gene>
    <name evidence="1" type="ORF">BN437_3345</name>
</gene>
<dbReference type="Proteomes" id="UP000013111">
    <property type="component" value="Unassembled WGS sequence"/>
</dbReference>
<evidence type="ECO:0000313" key="1">
    <source>
        <dbReference type="EMBL" id="CCO95246.1"/>
    </source>
</evidence>
<comment type="caution">
    <text evidence="1">The sequence shown here is derived from an EMBL/GenBank/DDBJ whole genome shotgun (WGS) entry which is preliminary data.</text>
</comment>
<sequence length="69" mass="7467">MGQKQGGRLKRSATVSIKLPQEVINVISDFPDQLLLITVGYGDLSNGSVALGNIRYSMKLADNKKTYPG</sequence>